<reference evidence="1 2" key="1">
    <citation type="submission" date="2020-08" db="EMBL/GenBank/DDBJ databases">
        <title>Sequencing the genomes of 1000 actinobacteria strains.</title>
        <authorList>
            <person name="Klenk H.-P."/>
        </authorList>
    </citation>
    <scope>NUCLEOTIDE SEQUENCE [LARGE SCALE GENOMIC DNA]</scope>
    <source>
        <strain evidence="1 2">DSM 28967</strain>
    </source>
</reference>
<dbReference type="EMBL" id="JACHMY010000001">
    <property type="protein sequence ID" value="MBB5833603.1"/>
    <property type="molecule type" value="Genomic_DNA"/>
</dbReference>
<dbReference type="Proteomes" id="UP000549971">
    <property type="component" value="Unassembled WGS sequence"/>
</dbReference>
<keyword evidence="2" id="KW-1185">Reference proteome</keyword>
<proteinExistence type="predicted"/>
<organism evidence="1 2">
    <name type="scientific">Kribbella italica</name>
    <dbReference type="NCBI Taxonomy" id="1540520"/>
    <lineage>
        <taxon>Bacteria</taxon>
        <taxon>Bacillati</taxon>
        <taxon>Actinomycetota</taxon>
        <taxon>Actinomycetes</taxon>
        <taxon>Propionibacteriales</taxon>
        <taxon>Kribbellaceae</taxon>
        <taxon>Kribbella</taxon>
    </lineage>
</organism>
<sequence length="41" mass="3949">MGLAAGAPHFKDWRAAVAAYVVPGGTGSETAGRAAGGAAYD</sequence>
<evidence type="ECO:0000313" key="1">
    <source>
        <dbReference type="EMBL" id="MBB5833603.1"/>
    </source>
</evidence>
<accession>A0A7W9J0Z0</accession>
<comment type="caution">
    <text evidence="1">The sequence shown here is derived from an EMBL/GenBank/DDBJ whole genome shotgun (WGS) entry which is preliminary data.</text>
</comment>
<evidence type="ECO:0000313" key="2">
    <source>
        <dbReference type="Proteomes" id="UP000549971"/>
    </source>
</evidence>
<name>A0A7W9J0Z0_9ACTN</name>
<dbReference type="AlphaFoldDB" id="A0A7W9J0Z0"/>
<protein>
    <submittedName>
        <fullName evidence="1">Uncharacterized protein</fullName>
    </submittedName>
</protein>
<gene>
    <name evidence="1" type="ORF">HDA39_000337</name>
</gene>
<dbReference type="RefSeq" id="WP_273481447.1">
    <property type="nucleotide sequence ID" value="NZ_JACHMY010000001.1"/>
</dbReference>